<dbReference type="Pfam" id="PF00392">
    <property type="entry name" value="GntR"/>
    <property type="match status" value="1"/>
</dbReference>
<dbReference type="InterPro" id="IPR011663">
    <property type="entry name" value="UTRA"/>
</dbReference>
<name>A8LIQ0_DINSH</name>
<evidence type="ECO:0000313" key="5">
    <source>
        <dbReference type="EMBL" id="ABV94491.1"/>
    </source>
</evidence>
<dbReference type="EMBL" id="CP000830">
    <property type="protein sequence ID" value="ABV94491.1"/>
    <property type="molecule type" value="Genomic_DNA"/>
</dbReference>
<proteinExistence type="predicted"/>
<dbReference type="InterPro" id="IPR000524">
    <property type="entry name" value="Tscrpt_reg_HTH_GntR"/>
</dbReference>
<dbReference type="GO" id="GO:0045892">
    <property type="term" value="P:negative regulation of DNA-templated transcription"/>
    <property type="evidence" value="ECO:0007669"/>
    <property type="project" value="TreeGrafter"/>
</dbReference>
<keyword evidence="6" id="KW-1185">Reference proteome</keyword>
<keyword evidence="3" id="KW-0804">Transcription</keyword>
<dbReference type="AlphaFoldDB" id="A8LIQ0"/>
<dbReference type="InterPro" id="IPR050679">
    <property type="entry name" value="Bact_HTH_transcr_reg"/>
</dbReference>
<dbReference type="eggNOG" id="COG2188">
    <property type="taxonomic scope" value="Bacteria"/>
</dbReference>
<dbReference type="SUPFAM" id="SSF64288">
    <property type="entry name" value="Chorismate lyase-like"/>
    <property type="match status" value="1"/>
</dbReference>
<accession>A8LIQ0</accession>
<dbReference type="CDD" id="cd07377">
    <property type="entry name" value="WHTH_GntR"/>
    <property type="match status" value="1"/>
</dbReference>
<dbReference type="PRINTS" id="PR00035">
    <property type="entry name" value="HTHGNTR"/>
</dbReference>
<dbReference type="OrthoDB" id="9794015at2"/>
<dbReference type="Pfam" id="PF07702">
    <property type="entry name" value="UTRA"/>
    <property type="match status" value="1"/>
</dbReference>
<dbReference type="HOGENOM" id="CLU_063236_3_0_5"/>
<gene>
    <name evidence="5" type="ordered locus">Dshi_2758</name>
</gene>
<dbReference type="PANTHER" id="PTHR44846">
    <property type="entry name" value="MANNOSYL-D-GLYCERATE TRANSPORT/METABOLISM SYSTEM REPRESSOR MNGR-RELATED"/>
    <property type="match status" value="1"/>
</dbReference>
<dbReference type="PANTHER" id="PTHR44846:SF1">
    <property type="entry name" value="MANNOSYL-D-GLYCERATE TRANSPORT_METABOLISM SYSTEM REPRESSOR MNGR-RELATED"/>
    <property type="match status" value="1"/>
</dbReference>
<dbReference type="Gene3D" id="3.40.1410.10">
    <property type="entry name" value="Chorismate lyase-like"/>
    <property type="match status" value="1"/>
</dbReference>
<dbReference type="SUPFAM" id="SSF46785">
    <property type="entry name" value="Winged helix' DNA-binding domain"/>
    <property type="match status" value="1"/>
</dbReference>
<protein>
    <submittedName>
        <fullName evidence="5">Transcriptional regulator</fullName>
    </submittedName>
</protein>
<dbReference type="KEGG" id="dsh:Dshi_2758"/>
<organism evidence="5 6">
    <name type="scientific">Dinoroseobacter shibae (strain DSM 16493 / NCIMB 14021 / DFL 12)</name>
    <dbReference type="NCBI Taxonomy" id="398580"/>
    <lineage>
        <taxon>Bacteria</taxon>
        <taxon>Pseudomonadati</taxon>
        <taxon>Pseudomonadota</taxon>
        <taxon>Alphaproteobacteria</taxon>
        <taxon>Rhodobacterales</taxon>
        <taxon>Roseobacteraceae</taxon>
        <taxon>Dinoroseobacter</taxon>
    </lineage>
</organism>
<evidence type="ECO:0000256" key="2">
    <source>
        <dbReference type="ARBA" id="ARBA00023125"/>
    </source>
</evidence>
<dbReference type="SMART" id="SM00866">
    <property type="entry name" value="UTRA"/>
    <property type="match status" value="1"/>
</dbReference>
<sequence>MPPLSALPKHMQISEVLIRDITAGRLAEGARLPPERDLAVQMGTSVGTLRKALAHLTEQGLLHRVQGSGNYVRKGGPAAGVYAMFRLERRSGGGLPRAEMLDRALMDKPADLPAFGRAPAATRFRRLRALDDQPVAVEEIWLDASAGSLAEGPLSESLYRSYTARLGLTIQRAEDRVRLAPFPAWTPPQLAPPDTMAGFVERFAWAGPGPAIEYSRTWFDGTRAHYVQRLSETASQ</sequence>
<dbReference type="InterPro" id="IPR036390">
    <property type="entry name" value="WH_DNA-bd_sf"/>
</dbReference>
<evidence type="ECO:0000313" key="6">
    <source>
        <dbReference type="Proteomes" id="UP000006833"/>
    </source>
</evidence>
<evidence type="ECO:0000256" key="1">
    <source>
        <dbReference type="ARBA" id="ARBA00023015"/>
    </source>
</evidence>
<keyword evidence="1" id="KW-0805">Transcription regulation</keyword>
<dbReference type="STRING" id="398580.Dshi_2758"/>
<dbReference type="SMART" id="SM00345">
    <property type="entry name" value="HTH_GNTR"/>
    <property type="match status" value="1"/>
</dbReference>
<dbReference type="Gene3D" id="1.10.10.10">
    <property type="entry name" value="Winged helix-like DNA-binding domain superfamily/Winged helix DNA-binding domain"/>
    <property type="match status" value="1"/>
</dbReference>
<evidence type="ECO:0000259" key="4">
    <source>
        <dbReference type="PROSITE" id="PS50949"/>
    </source>
</evidence>
<dbReference type="GO" id="GO:0003677">
    <property type="term" value="F:DNA binding"/>
    <property type="evidence" value="ECO:0007669"/>
    <property type="project" value="UniProtKB-KW"/>
</dbReference>
<dbReference type="Proteomes" id="UP000006833">
    <property type="component" value="Chromosome"/>
</dbReference>
<feature type="domain" description="HTH gntR-type" evidence="4">
    <location>
        <begin position="7"/>
        <end position="75"/>
    </location>
</feature>
<keyword evidence="2" id="KW-0238">DNA-binding</keyword>
<dbReference type="InterPro" id="IPR028978">
    <property type="entry name" value="Chorismate_lyase_/UTRA_dom_sf"/>
</dbReference>
<evidence type="ECO:0000256" key="3">
    <source>
        <dbReference type="ARBA" id="ARBA00023163"/>
    </source>
</evidence>
<dbReference type="GO" id="GO:0003700">
    <property type="term" value="F:DNA-binding transcription factor activity"/>
    <property type="evidence" value="ECO:0007669"/>
    <property type="project" value="InterPro"/>
</dbReference>
<dbReference type="InterPro" id="IPR036388">
    <property type="entry name" value="WH-like_DNA-bd_sf"/>
</dbReference>
<dbReference type="RefSeq" id="WP_012179419.1">
    <property type="nucleotide sequence ID" value="NC_009952.1"/>
</dbReference>
<dbReference type="PROSITE" id="PS50949">
    <property type="entry name" value="HTH_GNTR"/>
    <property type="match status" value="1"/>
</dbReference>
<reference evidence="6" key="1">
    <citation type="journal article" date="2010" name="ISME J.">
        <title>The complete genome sequence of the algal symbiont Dinoroseobacter shibae: a hitchhiker's guide to life in the sea.</title>
        <authorList>
            <person name="Wagner-Dobler I."/>
            <person name="Ballhausen B."/>
            <person name="Berger M."/>
            <person name="Brinkhoff T."/>
            <person name="Buchholz I."/>
            <person name="Bunk B."/>
            <person name="Cypionka H."/>
            <person name="Daniel R."/>
            <person name="Drepper T."/>
            <person name="Gerdts G."/>
            <person name="Hahnke S."/>
            <person name="Han C."/>
            <person name="Jahn D."/>
            <person name="Kalhoefer D."/>
            <person name="Kiss H."/>
            <person name="Klenk H.P."/>
            <person name="Kyrpides N."/>
            <person name="Liebl W."/>
            <person name="Liesegang H."/>
            <person name="Meincke L."/>
            <person name="Pati A."/>
            <person name="Petersen J."/>
            <person name="Piekarski T."/>
            <person name="Pommerenke C."/>
            <person name="Pradella S."/>
            <person name="Pukall R."/>
            <person name="Rabus R."/>
            <person name="Stackebrandt E."/>
            <person name="Thole S."/>
            <person name="Thompson L."/>
            <person name="Tielen P."/>
            <person name="Tomasch J."/>
            <person name="von Jan M."/>
            <person name="Wanphrut N."/>
            <person name="Wichels A."/>
            <person name="Zech H."/>
            <person name="Simon M."/>
        </authorList>
    </citation>
    <scope>NUCLEOTIDE SEQUENCE [LARGE SCALE GENOMIC DNA]</scope>
    <source>
        <strain evidence="6">DSM 16493 / NCIMB 14021 / DFL 12</strain>
    </source>
</reference>